<reference evidence="6 8" key="3">
    <citation type="journal article" date="2020" name="Int. J. Syst. Evol. Microbiol.">
        <title>Novel acetic acid bacteria from cider fermentations: Acetobacter conturbans sp. nov. and Acetobacter fallax sp. nov.</title>
        <authorList>
            <person name="Sombolestani A.S."/>
            <person name="Cleenwerck I."/>
            <person name="Cnockaert M."/>
            <person name="Borremans W."/>
            <person name="Wieme A.D."/>
            <person name="De Vuyst L."/>
            <person name="Vandamme P."/>
        </authorList>
    </citation>
    <scope>NUCLEOTIDE SEQUENCE [LARGE SCALE GENOMIC DNA]</scope>
    <source>
        <strain evidence="6 8">LMG 23848</strain>
    </source>
</reference>
<dbReference type="Proteomes" id="UP000068250">
    <property type="component" value="Chromosome I"/>
</dbReference>
<sequence length="528" mass="57434">MTECHIRRRAFMAAGGAALVGLGASAQPIRQTTAGPVAGRATAQPGVTAWLGIPYAAPPVGALRWKPPQPVTPWHGVRQAVKFGASPWAPSTPIVSAGDFTPDQMSEDCLTLNVWAPPADGRLRPVMVWIYGGAFIMGATEDPRYDGARLAAEDVVFVSINYRVGILGSFAHPDLARESPHGVCGNYGLMDQIAALQWVRDNIAGFGGDPGNVTIFGQSAGAFSVAYHLVMPQSRGLFHRAIAQSGAPLGKPSSYILLGAMAEMAQAGSAFARKISAPTLADLRQVPAHKLIETYGFSWQFYPVVDGWLVPRHPYTMMAAGECARVPVMAGHNHDEGSVFPPMGEGRQDGLQAALSSFYGTQATDVMRVLQSEGYQTPAAMGHQIFGDVVFNWNSIALSMVASRFVPSFAYRFDYRYTRPANLQAGKEALGAFHGAEIGFALKTHTFLEPERRAEQEHLMNLVSGYWLNFAKTGDPNGENLPHWPQYRPHSRKLFQLDSRTQGEVDIEHYDRLVLLGRSMNNRLLEEG</sequence>
<dbReference type="PROSITE" id="PS51318">
    <property type="entry name" value="TAT"/>
    <property type="match status" value="1"/>
</dbReference>
<evidence type="ECO:0000259" key="4">
    <source>
        <dbReference type="Pfam" id="PF00135"/>
    </source>
</evidence>
<dbReference type="PROSITE" id="PS00941">
    <property type="entry name" value="CARBOXYLESTERASE_B_2"/>
    <property type="match status" value="1"/>
</dbReference>
<dbReference type="STRING" id="431306.AGA_2421"/>
<dbReference type="InterPro" id="IPR006311">
    <property type="entry name" value="TAT_signal"/>
</dbReference>
<reference evidence="7" key="1">
    <citation type="submission" date="2014-09" db="EMBL/GenBank/DDBJ databases">
        <authorList>
            <person name="Illeghems K.G."/>
        </authorList>
    </citation>
    <scope>NUCLEOTIDE SEQUENCE [LARGE SCALE GENOMIC DNA]</scope>
    <source>
        <strain evidence="7">LMG 23848T</strain>
    </source>
</reference>
<dbReference type="EMBL" id="LN609302">
    <property type="protein sequence ID" value="CEF57109.1"/>
    <property type="molecule type" value="Genomic_DNA"/>
</dbReference>
<keyword evidence="2 3" id="KW-0378">Hydrolase</keyword>
<dbReference type="PATRIC" id="fig|431306.5.peg.2498"/>
<evidence type="ECO:0000313" key="5">
    <source>
        <dbReference type="EMBL" id="CEF57109.1"/>
    </source>
</evidence>
<dbReference type="InterPro" id="IPR019819">
    <property type="entry name" value="Carboxylesterase_B_CS"/>
</dbReference>
<dbReference type="PROSITE" id="PS00122">
    <property type="entry name" value="CARBOXYLESTERASE_B_1"/>
    <property type="match status" value="1"/>
</dbReference>
<evidence type="ECO:0000256" key="2">
    <source>
        <dbReference type="ARBA" id="ARBA00022801"/>
    </source>
</evidence>
<feature type="domain" description="Carboxylesterase type B" evidence="4">
    <location>
        <begin position="27"/>
        <end position="502"/>
    </location>
</feature>
<evidence type="ECO:0000313" key="8">
    <source>
        <dbReference type="Proteomes" id="UP000657200"/>
    </source>
</evidence>
<evidence type="ECO:0000313" key="6">
    <source>
        <dbReference type="EMBL" id="NHO38913.1"/>
    </source>
</evidence>
<dbReference type="RefSeq" id="WP_059024392.1">
    <property type="nucleotide sequence ID" value="NZ_LN609302.1"/>
</dbReference>
<name>A0A0U5F5R9_9PROT</name>
<reference evidence="5" key="2">
    <citation type="submission" date="2014-09" db="EMBL/GenBank/DDBJ databases">
        <authorList>
            <person name="Magalhaes I.L.F."/>
            <person name="Oliveira U."/>
            <person name="Santos F.R."/>
            <person name="Vidigal T.H.D.A."/>
            <person name="Brescovit A.D."/>
            <person name="Santos A.J."/>
        </authorList>
    </citation>
    <scope>NUCLEOTIDE SEQUENCE</scope>
    <source>
        <strain evidence="5">LMG 23848T</strain>
    </source>
</reference>
<dbReference type="PANTHER" id="PTHR11559">
    <property type="entry name" value="CARBOXYLESTERASE"/>
    <property type="match status" value="1"/>
</dbReference>
<dbReference type="OrthoDB" id="9775851at2"/>
<dbReference type="Proteomes" id="UP000657200">
    <property type="component" value="Unassembled WGS sequence"/>
</dbReference>
<proteinExistence type="inferred from homology"/>
<dbReference type="Gene3D" id="3.40.50.1820">
    <property type="entry name" value="alpha/beta hydrolase"/>
    <property type="match status" value="1"/>
</dbReference>
<dbReference type="InterPro" id="IPR019826">
    <property type="entry name" value="Carboxylesterase_B_AS"/>
</dbReference>
<dbReference type="InterPro" id="IPR029058">
    <property type="entry name" value="AB_hydrolase_fold"/>
</dbReference>
<dbReference type="AlphaFoldDB" id="A0A0U5F5R9"/>
<dbReference type="EC" id="3.1.1.-" evidence="3"/>
<dbReference type="SUPFAM" id="SSF53474">
    <property type="entry name" value="alpha/beta-Hydrolases"/>
    <property type="match status" value="1"/>
</dbReference>
<dbReference type="GO" id="GO:0016787">
    <property type="term" value="F:hydrolase activity"/>
    <property type="evidence" value="ECO:0007669"/>
    <property type="project" value="UniProtKB-KW"/>
</dbReference>
<comment type="similarity">
    <text evidence="1 3">Belongs to the type-B carboxylesterase/lipase family.</text>
</comment>
<evidence type="ECO:0000313" key="7">
    <source>
        <dbReference type="Proteomes" id="UP000068250"/>
    </source>
</evidence>
<organism evidence="5 7">
    <name type="scientific">Acetobacter ghanensis</name>
    <dbReference type="NCBI Taxonomy" id="431306"/>
    <lineage>
        <taxon>Bacteria</taxon>
        <taxon>Pseudomonadati</taxon>
        <taxon>Pseudomonadota</taxon>
        <taxon>Alphaproteobacteria</taxon>
        <taxon>Acetobacterales</taxon>
        <taxon>Acetobacteraceae</taxon>
        <taxon>Acetobacter</taxon>
    </lineage>
</organism>
<dbReference type="EMBL" id="WOTE01000002">
    <property type="protein sequence ID" value="NHO38913.1"/>
    <property type="molecule type" value="Genomic_DNA"/>
</dbReference>
<evidence type="ECO:0000256" key="3">
    <source>
        <dbReference type="RuleBase" id="RU361235"/>
    </source>
</evidence>
<dbReference type="InterPro" id="IPR002018">
    <property type="entry name" value="CarbesteraseB"/>
</dbReference>
<dbReference type="ESTHER" id="9prot-a0a0u5f5r9">
    <property type="family name" value="Carb_B_Bacteria"/>
</dbReference>
<protein>
    <recommendedName>
        <fullName evidence="3">Carboxylic ester hydrolase</fullName>
        <ecNumber evidence="3">3.1.1.-</ecNumber>
    </recommendedName>
</protein>
<dbReference type="Pfam" id="PF00135">
    <property type="entry name" value="COesterase"/>
    <property type="match status" value="1"/>
</dbReference>
<accession>A0A0U5F5R9</accession>
<gene>
    <name evidence="5" type="ORF">AGA_2421</name>
    <name evidence="6" type="ORF">GOB80_04280</name>
</gene>
<evidence type="ECO:0000256" key="1">
    <source>
        <dbReference type="ARBA" id="ARBA00005964"/>
    </source>
</evidence>
<dbReference type="InterPro" id="IPR050309">
    <property type="entry name" value="Type-B_Carboxylest/Lipase"/>
</dbReference>
<keyword evidence="8" id="KW-1185">Reference proteome</keyword>